<name>A0A5F8H388_MONDO</name>
<reference evidence="14 15" key="1">
    <citation type="journal article" date="2007" name="Nature">
        <title>Genome of the marsupial Monodelphis domestica reveals innovation in non-coding sequences.</title>
        <authorList>
            <person name="Mikkelsen T.S."/>
            <person name="Wakefield M.J."/>
            <person name="Aken B."/>
            <person name="Amemiya C.T."/>
            <person name="Chang J.L."/>
            <person name="Duke S."/>
            <person name="Garber M."/>
            <person name="Gentles A.J."/>
            <person name="Goodstadt L."/>
            <person name="Heger A."/>
            <person name="Jurka J."/>
            <person name="Kamal M."/>
            <person name="Mauceli E."/>
            <person name="Searle S.M."/>
            <person name="Sharpe T."/>
            <person name="Baker M.L."/>
            <person name="Batzer M.A."/>
            <person name="Benos P.V."/>
            <person name="Belov K."/>
            <person name="Clamp M."/>
            <person name="Cook A."/>
            <person name="Cuff J."/>
            <person name="Das R."/>
            <person name="Davidow L."/>
            <person name="Deakin J.E."/>
            <person name="Fazzari M.J."/>
            <person name="Glass J.L."/>
            <person name="Grabherr M."/>
            <person name="Greally J.M."/>
            <person name="Gu W."/>
            <person name="Hore T.A."/>
            <person name="Huttley G.A."/>
            <person name="Kleber M."/>
            <person name="Jirtle R.L."/>
            <person name="Koina E."/>
            <person name="Lee J.T."/>
            <person name="Mahony S."/>
            <person name="Marra M.A."/>
            <person name="Miller R.D."/>
            <person name="Nicholls R.D."/>
            <person name="Oda M."/>
            <person name="Papenfuss A.T."/>
            <person name="Parra Z.E."/>
            <person name="Pollock D.D."/>
            <person name="Ray D.A."/>
            <person name="Schein J.E."/>
            <person name="Speed T.P."/>
            <person name="Thompson K."/>
            <person name="VandeBerg J.L."/>
            <person name="Wade C.M."/>
            <person name="Walker J.A."/>
            <person name="Waters P.D."/>
            <person name="Webber C."/>
            <person name="Weidman J.R."/>
            <person name="Xie X."/>
            <person name="Zody M.C."/>
            <person name="Baldwin J."/>
            <person name="Abdouelleil A."/>
            <person name="Abdulkadir J."/>
            <person name="Abebe A."/>
            <person name="Abera B."/>
            <person name="Abreu J."/>
            <person name="Acer S.C."/>
            <person name="Aftuck L."/>
            <person name="Alexander A."/>
            <person name="An P."/>
            <person name="Anderson E."/>
            <person name="Anderson S."/>
            <person name="Arachi H."/>
            <person name="Azer M."/>
            <person name="Bachantsang P."/>
            <person name="Barry A."/>
            <person name="Bayul T."/>
            <person name="Berlin A."/>
            <person name="Bessette D."/>
            <person name="Bloom T."/>
            <person name="Bloom T."/>
            <person name="Boguslavskiy L."/>
            <person name="Bonnet C."/>
            <person name="Boukhgalter B."/>
            <person name="Bourzgui I."/>
            <person name="Brown A."/>
            <person name="Cahill P."/>
            <person name="Channer S."/>
            <person name="Cheshatsang Y."/>
            <person name="Chuda L."/>
            <person name="Citroen M."/>
            <person name="Collymore A."/>
            <person name="Cooke P."/>
            <person name="Costello M."/>
            <person name="D'Aco K."/>
            <person name="Daza R."/>
            <person name="De Haan G."/>
            <person name="DeGray S."/>
            <person name="DeMaso C."/>
            <person name="Dhargay N."/>
            <person name="Dooley K."/>
            <person name="Dooley E."/>
            <person name="Doricent M."/>
            <person name="Dorje P."/>
            <person name="Dorjee K."/>
            <person name="Dupes A."/>
            <person name="Elong R."/>
            <person name="Falk J."/>
            <person name="Farina A."/>
            <person name="Faro S."/>
            <person name="Ferguson D."/>
            <person name="Fisher S."/>
            <person name="Foley C.D."/>
            <person name="Franke A."/>
            <person name="Friedrich D."/>
            <person name="Gadbois L."/>
            <person name="Gearin G."/>
            <person name="Gearin C.R."/>
            <person name="Giannoukos G."/>
            <person name="Goode T."/>
            <person name="Graham J."/>
            <person name="Grandbois E."/>
            <person name="Grewal S."/>
            <person name="Gyaltsen K."/>
            <person name="Hafez N."/>
            <person name="Hagos B."/>
            <person name="Hall J."/>
            <person name="Henson C."/>
            <person name="Hollinger A."/>
            <person name="Honan T."/>
            <person name="Huard M.D."/>
            <person name="Hughes L."/>
            <person name="Hurhula B."/>
            <person name="Husby M.E."/>
            <person name="Kamat A."/>
            <person name="Kanga B."/>
            <person name="Kashin S."/>
            <person name="Khazanovich D."/>
            <person name="Kisner P."/>
            <person name="Lance K."/>
            <person name="Lara M."/>
            <person name="Lee W."/>
            <person name="Lennon N."/>
            <person name="Letendre F."/>
            <person name="LeVine R."/>
            <person name="Lipovsky A."/>
            <person name="Liu X."/>
            <person name="Liu J."/>
            <person name="Liu S."/>
            <person name="Lokyitsang T."/>
            <person name="Lokyitsang Y."/>
            <person name="Lubonja R."/>
            <person name="Lui A."/>
            <person name="MacDonald P."/>
            <person name="Magnisalis V."/>
            <person name="Maru K."/>
            <person name="Matthews C."/>
            <person name="McCusker W."/>
            <person name="McDonough S."/>
            <person name="Mehta T."/>
            <person name="Meldrim J."/>
            <person name="Meneus L."/>
            <person name="Mihai O."/>
            <person name="Mihalev A."/>
            <person name="Mihova T."/>
            <person name="Mittelman R."/>
            <person name="Mlenga V."/>
            <person name="Montmayeur A."/>
            <person name="Mulrain L."/>
            <person name="Navidi A."/>
            <person name="Naylor J."/>
            <person name="Negash T."/>
            <person name="Nguyen T."/>
            <person name="Nguyen N."/>
            <person name="Nicol R."/>
            <person name="Norbu C."/>
            <person name="Norbu N."/>
            <person name="Novod N."/>
            <person name="O'Neill B."/>
            <person name="Osman S."/>
            <person name="Markiewicz E."/>
            <person name="Oyono O.L."/>
            <person name="Patti C."/>
            <person name="Phunkhang P."/>
            <person name="Pierre F."/>
            <person name="Priest M."/>
            <person name="Raghuraman S."/>
            <person name="Rege F."/>
            <person name="Reyes R."/>
            <person name="Rise C."/>
            <person name="Rogov P."/>
            <person name="Ross K."/>
            <person name="Ryan E."/>
            <person name="Settipalli S."/>
            <person name="Shea T."/>
            <person name="Sherpa N."/>
            <person name="Shi L."/>
            <person name="Shih D."/>
            <person name="Sparrow T."/>
            <person name="Spaulding J."/>
            <person name="Stalker J."/>
            <person name="Stange-Thomann N."/>
            <person name="Stavropoulos S."/>
            <person name="Stone C."/>
            <person name="Strader C."/>
            <person name="Tesfaye S."/>
            <person name="Thomson T."/>
            <person name="Thoulutsang Y."/>
            <person name="Thoulutsang D."/>
            <person name="Topham K."/>
            <person name="Topping I."/>
            <person name="Tsamla T."/>
            <person name="Vassiliev H."/>
            <person name="Vo A."/>
            <person name="Wangchuk T."/>
            <person name="Wangdi T."/>
            <person name="Weiand M."/>
            <person name="Wilkinson J."/>
            <person name="Wilson A."/>
            <person name="Yadav S."/>
            <person name="Young G."/>
            <person name="Yu Q."/>
            <person name="Zembek L."/>
            <person name="Zhong D."/>
            <person name="Zimmer A."/>
            <person name="Zwirko Z."/>
            <person name="Jaffe D.B."/>
            <person name="Alvarez P."/>
            <person name="Brockman W."/>
            <person name="Butler J."/>
            <person name="Chin C."/>
            <person name="Gnerre S."/>
            <person name="MacCallum I."/>
            <person name="Graves J.A."/>
            <person name="Ponting C.P."/>
            <person name="Breen M."/>
            <person name="Samollow P.B."/>
            <person name="Lander E.S."/>
            <person name="Lindblad-Toh K."/>
        </authorList>
    </citation>
    <scope>NUCLEOTIDE SEQUENCE [LARGE SCALE GENOMIC DNA]</scope>
</reference>
<evidence type="ECO:0000256" key="3">
    <source>
        <dbReference type="ARBA" id="ARBA00022723"/>
    </source>
</evidence>
<feature type="domain" description="C2H2-type" evidence="12">
    <location>
        <begin position="323"/>
        <end position="350"/>
    </location>
</feature>
<keyword evidence="3" id="KW-0479">Metal-binding</keyword>
<feature type="domain" description="C2H2-type" evidence="12">
    <location>
        <begin position="407"/>
        <end position="434"/>
    </location>
</feature>
<dbReference type="Proteomes" id="UP000002280">
    <property type="component" value="Chromosome 4"/>
</dbReference>
<dbReference type="GO" id="GO:0003677">
    <property type="term" value="F:DNA binding"/>
    <property type="evidence" value="ECO:0007669"/>
    <property type="project" value="UniProtKB-KW"/>
</dbReference>
<evidence type="ECO:0000256" key="4">
    <source>
        <dbReference type="ARBA" id="ARBA00022737"/>
    </source>
</evidence>
<feature type="domain" description="C2H2-type" evidence="12">
    <location>
        <begin position="351"/>
        <end position="378"/>
    </location>
</feature>
<evidence type="ECO:0000259" key="12">
    <source>
        <dbReference type="PROSITE" id="PS50157"/>
    </source>
</evidence>
<comment type="similarity">
    <text evidence="2">Belongs to the krueppel C2H2-type zinc-finger protein family.</text>
</comment>
<dbReference type="PANTHER" id="PTHR23226">
    <property type="entry name" value="ZINC FINGER AND SCAN DOMAIN-CONTAINING"/>
    <property type="match status" value="1"/>
</dbReference>
<dbReference type="FunFam" id="3.30.160.60:FF:002235">
    <property type="entry name" value="Zinc finger protein 549"/>
    <property type="match status" value="1"/>
</dbReference>
<dbReference type="FunFam" id="3.30.160.60:FF:001402">
    <property type="entry name" value="Zinc finger protein 473"/>
    <property type="match status" value="1"/>
</dbReference>
<evidence type="ECO:0000256" key="2">
    <source>
        <dbReference type="ARBA" id="ARBA00006991"/>
    </source>
</evidence>
<evidence type="ECO:0000256" key="8">
    <source>
        <dbReference type="ARBA" id="ARBA00023125"/>
    </source>
</evidence>
<dbReference type="InterPro" id="IPR036236">
    <property type="entry name" value="Znf_C2H2_sf"/>
</dbReference>
<dbReference type="PROSITE" id="PS50157">
    <property type="entry name" value="ZINC_FINGER_C2H2_2"/>
    <property type="match status" value="9"/>
</dbReference>
<evidence type="ECO:0000256" key="6">
    <source>
        <dbReference type="ARBA" id="ARBA00022833"/>
    </source>
</evidence>
<keyword evidence="8" id="KW-0238">DNA-binding</keyword>
<feature type="domain" description="KRAB" evidence="13">
    <location>
        <begin position="90"/>
        <end position="167"/>
    </location>
</feature>
<keyword evidence="15" id="KW-1185">Reference proteome</keyword>
<dbReference type="InterPro" id="IPR036051">
    <property type="entry name" value="KRAB_dom_sf"/>
</dbReference>
<feature type="domain" description="C2H2-type" evidence="12">
    <location>
        <begin position="519"/>
        <end position="546"/>
    </location>
</feature>
<keyword evidence="4" id="KW-0677">Repeat</keyword>
<dbReference type="PANTHER" id="PTHR23226:SF425">
    <property type="entry name" value="ZINC FINGER PROTEIN 621"/>
    <property type="match status" value="1"/>
</dbReference>
<dbReference type="InterPro" id="IPR013087">
    <property type="entry name" value="Znf_C2H2_type"/>
</dbReference>
<dbReference type="GO" id="GO:0006355">
    <property type="term" value="P:regulation of DNA-templated transcription"/>
    <property type="evidence" value="ECO:0007669"/>
    <property type="project" value="InterPro"/>
</dbReference>
<dbReference type="SMART" id="SM00355">
    <property type="entry name" value="ZnF_C2H2"/>
    <property type="match status" value="9"/>
</dbReference>
<evidence type="ECO:0000256" key="7">
    <source>
        <dbReference type="ARBA" id="ARBA00023015"/>
    </source>
</evidence>
<protein>
    <submittedName>
        <fullName evidence="14">Zinc finger protein 260-like</fullName>
    </submittedName>
</protein>
<evidence type="ECO:0000256" key="5">
    <source>
        <dbReference type="ARBA" id="ARBA00022771"/>
    </source>
</evidence>
<evidence type="ECO:0000256" key="9">
    <source>
        <dbReference type="ARBA" id="ARBA00023163"/>
    </source>
</evidence>
<feature type="domain" description="C2H2-type" evidence="12">
    <location>
        <begin position="463"/>
        <end position="490"/>
    </location>
</feature>
<feature type="domain" description="C2H2-type" evidence="12">
    <location>
        <begin position="296"/>
        <end position="322"/>
    </location>
</feature>
<dbReference type="Gene3D" id="6.10.140.140">
    <property type="match status" value="1"/>
</dbReference>
<feature type="domain" description="C2H2-type" evidence="12">
    <location>
        <begin position="491"/>
        <end position="518"/>
    </location>
</feature>
<dbReference type="Pfam" id="PF01352">
    <property type="entry name" value="KRAB"/>
    <property type="match status" value="1"/>
</dbReference>
<dbReference type="GO" id="GO:0008270">
    <property type="term" value="F:zinc ion binding"/>
    <property type="evidence" value="ECO:0007669"/>
    <property type="project" value="UniProtKB-KW"/>
</dbReference>
<dbReference type="Bgee" id="ENSMODG00000051297">
    <property type="expression patterns" value="Expressed in uterus and 20 other cell types or tissues"/>
</dbReference>
<dbReference type="Pfam" id="PF13465">
    <property type="entry name" value="zf-H2C2_2"/>
    <property type="match status" value="1"/>
</dbReference>
<keyword evidence="6" id="KW-0862">Zinc</keyword>
<dbReference type="SMART" id="SM00349">
    <property type="entry name" value="KRAB"/>
    <property type="match status" value="1"/>
</dbReference>
<organism evidence="14 15">
    <name type="scientific">Monodelphis domestica</name>
    <name type="common">Gray short-tailed opossum</name>
    <dbReference type="NCBI Taxonomy" id="13616"/>
    <lineage>
        <taxon>Eukaryota</taxon>
        <taxon>Metazoa</taxon>
        <taxon>Chordata</taxon>
        <taxon>Craniata</taxon>
        <taxon>Vertebrata</taxon>
        <taxon>Euteleostomi</taxon>
        <taxon>Mammalia</taxon>
        <taxon>Metatheria</taxon>
        <taxon>Didelphimorphia</taxon>
        <taxon>Didelphidae</taxon>
        <taxon>Monodelphis</taxon>
    </lineage>
</organism>
<evidence type="ECO:0000313" key="14">
    <source>
        <dbReference type="Ensembl" id="ENSMODP00000054380.1"/>
    </source>
</evidence>
<dbReference type="FunFam" id="3.30.160.60:FF:000592">
    <property type="entry name" value="zinc finger protein 90 homolog"/>
    <property type="match status" value="1"/>
</dbReference>
<dbReference type="FunFam" id="3.30.160.60:FF:004091">
    <property type="match status" value="1"/>
</dbReference>
<dbReference type="FunFam" id="3.30.160.60:FF:002204">
    <property type="entry name" value="Zinc finger protein 790"/>
    <property type="match status" value="1"/>
</dbReference>
<feature type="domain" description="C2H2-type" evidence="12">
    <location>
        <begin position="379"/>
        <end position="406"/>
    </location>
</feature>
<accession>A0A5F8H388</accession>
<dbReference type="FunFam" id="3.30.160.60:FF:002343">
    <property type="entry name" value="Zinc finger protein 33A"/>
    <property type="match status" value="1"/>
</dbReference>
<dbReference type="FunFam" id="3.30.160.60:FF:001498">
    <property type="entry name" value="Zinc finger protein 404"/>
    <property type="match status" value="2"/>
</dbReference>
<proteinExistence type="inferred from homology"/>
<feature type="domain" description="C2H2-type" evidence="12">
    <location>
        <begin position="435"/>
        <end position="462"/>
    </location>
</feature>
<evidence type="ECO:0000313" key="15">
    <source>
        <dbReference type="Proteomes" id="UP000002280"/>
    </source>
</evidence>
<reference evidence="14" key="2">
    <citation type="submission" date="2025-08" db="UniProtKB">
        <authorList>
            <consortium name="Ensembl"/>
        </authorList>
    </citation>
    <scope>IDENTIFICATION</scope>
</reference>
<dbReference type="SUPFAM" id="SSF57667">
    <property type="entry name" value="beta-beta-alpha zinc fingers"/>
    <property type="match status" value="5"/>
</dbReference>
<sequence>MDKHGSVPVRWDISLYIRNHGWALLSPRGENGLPPTGGHTQVYTDGVRKEEVSPPWGSHPLRDLSLAQAEALEPEGMAPRTLRHLSQGSITFKDVAVDFTQEEWCLLDPSQKELYREVVLENVQNLLFVEAETNVEVKEMSTKLSLFVEGSGPPRGMSKDPCDFILSKISDSKMKVNKNPKSDCEFDEIAEKFSQHSVLNWNMKLTSGNDCCGDSKYTKCFPEKVGFDQSHEKPPEMPMYQGNLGRITSGSSLDLTRHSKSKHVEMFSVSNKGMRPFSQNSELGSYQVIHSGERPHECKECGKVTHRDSVTTHQRIHNGEKPYECTKCGKAFTKRNCLAKHQRIHTGVKPYECKQCGKVFTERDTLAEHQRIHTGEKPYQCKHCGKAFTLRSSLVRHQRIHTGEKPYECKKCGNAFTWRSSLAEHQRIHTGERPHECTQCGKAFTKRSNLVRHQRIHTGEKPYECKQCGKAFTWREYLVIHQRIHTGEKPYECKQCGKAFTWRGNLVIHQRIHTEEKSYECKNCRKVFTRRGDLVRYQRIHTGEKPHECK</sequence>
<dbReference type="SUPFAM" id="SSF109640">
    <property type="entry name" value="KRAB domain (Kruppel-associated box)"/>
    <property type="match status" value="1"/>
</dbReference>
<dbReference type="PROSITE" id="PS00028">
    <property type="entry name" value="ZINC_FINGER_C2H2_1"/>
    <property type="match status" value="7"/>
</dbReference>
<evidence type="ECO:0000259" key="13">
    <source>
        <dbReference type="PROSITE" id="PS50805"/>
    </source>
</evidence>
<comment type="subcellular location">
    <subcellularLocation>
        <location evidence="1">Nucleus</location>
    </subcellularLocation>
</comment>
<dbReference type="Pfam" id="PF00096">
    <property type="entry name" value="zf-C2H2"/>
    <property type="match status" value="5"/>
</dbReference>
<keyword evidence="5 11" id="KW-0863">Zinc-finger</keyword>
<dbReference type="Ensembl" id="ENSMODT00000054751.1">
    <property type="protein sequence ID" value="ENSMODP00000054380.1"/>
    <property type="gene ID" value="ENSMODG00000051297.1"/>
</dbReference>
<dbReference type="PROSITE" id="PS50805">
    <property type="entry name" value="KRAB"/>
    <property type="match status" value="1"/>
</dbReference>
<reference evidence="14" key="3">
    <citation type="submission" date="2025-09" db="UniProtKB">
        <authorList>
            <consortium name="Ensembl"/>
        </authorList>
    </citation>
    <scope>IDENTIFICATION</scope>
</reference>
<evidence type="ECO:0000256" key="10">
    <source>
        <dbReference type="ARBA" id="ARBA00023242"/>
    </source>
</evidence>
<gene>
    <name evidence="14" type="primary">LOC100619999</name>
</gene>
<dbReference type="FunFam" id="3.30.160.60:FF:000044">
    <property type="entry name" value="zinc finger protein 37 homolog"/>
    <property type="match status" value="1"/>
</dbReference>
<dbReference type="InterPro" id="IPR001909">
    <property type="entry name" value="KRAB"/>
</dbReference>
<dbReference type="GeneTree" id="ENSGT00940000162725"/>
<keyword evidence="10" id="KW-0539">Nucleus</keyword>
<dbReference type="AlphaFoldDB" id="A0A5F8H388"/>
<keyword evidence="7" id="KW-0805">Transcription regulation</keyword>
<dbReference type="GO" id="GO:0005634">
    <property type="term" value="C:nucleus"/>
    <property type="evidence" value="ECO:0007669"/>
    <property type="project" value="UniProtKB-SubCell"/>
</dbReference>
<dbReference type="CDD" id="cd07765">
    <property type="entry name" value="KRAB_A-box"/>
    <property type="match status" value="1"/>
</dbReference>
<evidence type="ECO:0000256" key="1">
    <source>
        <dbReference type="ARBA" id="ARBA00004123"/>
    </source>
</evidence>
<keyword evidence="9" id="KW-0804">Transcription</keyword>
<evidence type="ECO:0000256" key="11">
    <source>
        <dbReference type="PROSITE-ProRule" id="PRU00042"/>
    </source>
</evidence>
<dbReference type="Gene3D" id="3.30.160.60">
    <property type="entry name" value="Classic Zinc Finger"/>
    <property type="match status" value="9"/>
</dbReference>